<name>A0A1I1MI73_9ACTN</name>
<accession>A0A1I1MI73</accession>
<dbReference type="STRING" id="1225127.SAMN05661030_1618"/>
<dbReference type="Pfam" id="PF14013">
    <property type="entry name" value="MT0933_antitox"/>
    <property type="match status" value="1"/>
</dbReference>
<dbReference type="AlphaFoldDB" id="A0A1I1MI73"/>
<dbReference type="InterPro" id="IPR028037">
    <property type="entry name" value="Antitoxin_Rv0909/MT0933"/>
</dbReference>
<protein>
    <submittedName>
        <fullName evidence="2">MT0933-like antitoxin protein</fullName>
    </submittedName>
</protein>
<sequence>MAGLGDKAKDFLNSDKGEQASDGALDKGADLAEGRAGGHADKVDQGRDALDDRIGSGGDER</sequence>
<evidence type="ECO:0000313" key="2">
    <source>
        <dbReference type="EMBL" id="SFC82373.1"/>
    </source>
</evidence>
<gene>
    <name evidence="2" type="ORF">SAMN05661030_1618</name>
</gene>
<dbReference type="OrthoDB" id="3267972at2"/>
<evidence type="ECO:0000313" key="3">
    <source>
        <dbReference type="Proteomes" id="UP000199022"/>
    </source>
</evidence>
<feature type="region of interest" description="Disordered" evidence="1">
    <location>
        <begin position="1"/>
        <end position="61"/>
    </location>
</feature>
<organism evidence="2 3">
    <name type="scientific">Klenkia taihuensis</name>
    <dbReference type="NCBI Taxonomy" id="1225127"/>
    <lineage>
        <taxon>Bacteria</taxon>
        <taxon>Bacillati</taxon>
        <taxon>Actinomycetota</taxon>
        <taxon>Actinomycetes</taxon>
        <taxon>Geodermatophilales</taxon>
        <taxon>Geodermatophilaceae</taxon>
        <taxon>Klenkia</taxon>
    </lineage>
</organism>
<dbReference type="EMBL" id="FOMD01000002">
    <property type="protein sequence ID" value="SFC82373.1"/>
    <property type="molecule type" value="Genomic_DNA"/>
</dbReference>
<dbReference type="Proteomes" id="UP000199022">
    <property type="component" value="Unassembled WGS sequence"/>
</dbReference>
<evidence type="ECO:0000256" key="1">
    <source>
        <dbReference type="SAM" id="MobiDB-lite"/>
    </source>
</evidence>
<keyword evidence="3" id="KW-1185">Reference proteome</keyword>
<reference evidence="3" key="1">
    <citation type="submission" date="2016-10" db="EMBL/GenBank/DDBJ databases">
        <authorList>
            <person name="Varghese N."/>
            <person name="Submissions S."/>
        </authorList>
    </citation>
    <scope>NUCLEOTIDE SEQUENCE [LARGE SCALE GENOMIC DNA]</scope>
    <source>
        <strain evidence="3">DSM 45962</strain>
    </source>
</reference>
<dbReference type="RefSeq" id="WP_091556546.1">
    <property type="nucleotide sequence ID" value="NZ_BNAC01000006.1"/>
</dbReference>
<proteinExistence type="predicted"/>